<dbReference type="PANTHER" id="PTHR37418:SF2">
    <property type="entry name" value="3-KETO-5-AMINOHEXANOATE CLEAVAGE ENZYME"/>
    <property type="match status" value="1"/>
</dbReference>
<dbReference type="HOGENOM" id="CLU_065536_1_0_9"/>
<dbReference type="GO" id="GO:0043720">
    <property type="term" value="F:3-keto-5-aminohexanoate cleavage activity"/>
    <property type="evidence" value="ECO:0007669"/>
    <property type="project" value="InterPro"/>
</dbReference>
<dbReference type="PATRIC" id="fig|742738.3.peg.506"/>
<dbReference type="PANTHER" id="PTHR37418">
    <property type="entry name" value="3-KETO-5-AMINOHEXANOATE CLEAVAGE ENZYME-RELATED"/>
    <property type="match status" value="1"/>
</dbReference>
<evidence type="ECO:0000256" key="1">
    <source>
        <dbReference type="ARBA" id="ARBA00001947"/>
    </source>
</evidence>
<organism evidence="5 6">
    <name type="scientific">Flavonifractor plautii 1_3_50AFAA</name>
    <dbReference type="NCBI Taxonomy" id="742738"/>
    <lineage>
        <taxon>Bacteria</taxon>
        <taxon>Bacillati</taxon>
        <taxon>Bacillota</taxon>
        <taxon>Clostridia</taxon>
        <taxon>Eubacteriales</taxon>
        <taxon>Oscillospiraceae</taxon>
        <taxon>Flavonifractor</taxon>
    </lineage>
</organism>
<evidence type="ECO:0000256" key="2">
    <source>
        <dbReference type="ARBA" id="ARBA00022679"/>
    </source>
</evidence>
<gene>
    <name evidence="5" type="ORF">HMPREF9460_00486</name>
</gene>
<dbReference type="Gene3D" id="3.20.20.70">
    <property type="entry name" value="Aldolase class I"/>
    <property type="match status" value="1"/>
</dbReference>
<evidence type="ECO:0000256" key="4">
    <source>
        <dbReference type="ARBA" id="ARBA00022833"/>
    </source>
</evidence>
<sequence>MKRQKVIITAAVVGTAHMASMSPYFPVKPEDIIQQAVDACAAGAASIHIHGRDRETGEPTSDIGLIREVVSGIKERCDAIVCITTGGSQMMTVEERISVVPALKPELASCNAGSMNFVLSDLVSHLKPDDPEWEYKYLGGTYDNVFANTYYGIETYIRTMQENGTVPEFEVYDAGMINNIAYFRNKGILTGPVYIQFVMGIQGGIPATVDNLVFLRTTAERLLEDSFTWSVAAAGKHQMPIAAVALAMGGNVRVGLEDNLYIRPHQLAKSNAEQVHAAATMAGILGREVATPDEARAILGLKGKNQVNY</sequence>
<dbReference type="InterPro" id="IPR013785">
    <property type="entry name" value="Aldolase_TIM"/>
</dbReference>
<accession>A0A096CQI3</accession>
<keyword evidence="2" id="KW-0808">Transferase</keyword>
<comment type="cofactor">
    <cofactor evidence="1">
        <name>Zn(2+)</name>
        <dbReference type="ChEBI" id="CHEBI:29105"/>
    </cofactor>
</comment>
<name>A0A096CQI3_FLAPL</name>
<keyword evidence="6" id="KW-1185">Reference proteome</keyword>
<comment type="caution">
    <text evidence="5">The sequence shown here is derived from an EMBL/GenBank/DDBJ whole genome shotgun (WGS) entry which is preliminary data.</text>
</comment>
<dbReference type="AlphaFoldDB" id="A0A096CQI3"/>
<dbReference type="Pfam" id="PF05853">
    <property type="entry name" value="BKACE"/>
    <property type="match status" value="1"/>
</dbReference>
<proteinExistence type="predicted"/>
<dbReference type="Proteomes" id="UP000029585">
    <property type="component" value="Unassembled WGS sequence"/>
</dbReference>
<dbReference type="InterPro" id="IPR008567">
    <property type="entry name" value="BKACE"/>
</dbReference>
<keyword evidence="4" id="KW-0862">Zinc</keyword>
<dbReference type="RefSeq" id="WP_044938677.1">
    <property type="nucleotide sequence ID" value="NZ_KN174161.1"/>
</dbReference>
<evidence type="ECO:0000256" key="3">
    <source>
        <dbReference type="ARBA" id="ARBA00022723"/>
    </source>
</evidence>
<protein>
    <recommendedName>
        <fullName evidence="7">3-keto-5-aminohexanoate cleavage enzyme</fullName>
    </recommendedName>
</protein>
<evidence type="ECO:0000313" key="6">
    <source>
        <dbReference type="Proteomes" id="UP000029585"/>
    </source>
</evidence>
<reference evidence="5 6" key="1">
    <citation type="submission" date="2011-08" db="EMBL/GenBank/DDBJ databases">
        <title>The Genome Sequence of Clostridium orbiscindens 1_3_50AFAA.</title>
        <authorList>
            <consortium name="The Broad Institute Genome Sequencing Platform"/>
            <person name="Earl A."/>
            <person name="Ward D."/>
            <person name="Feldgarden M."/>
            <person name="Gevers D."/>
            <person name="Daigneault M."/>
            <person name="Strauss J."/>
            <person name="Allen-Vercoe E."/>
            <person name="Young S.K."/>
            <person name="Zeng Q."/>
            <person name="Gargeya S."/>
            <person name="Fitzgerald M."/>
            <person name="Haas B."/>
            <person name="Abouelleil A."/>
            <person name="Alvarado L."/>
            <person name="Arachchi H.M."/>
            <person name="Berlin A."/>
            <person name="Brown A."/>
            <person name="Chapman S.B."/>
            <person name="Chen Z."/>
            <person name="Dunbar C."/>
            <person name="Freedman E."/>
            <person name="Gearin G."/>
            <person name="Gellesch M."/>
            <person name="Goldberg J."/>
            <person name="Griggs A."/>
            <person name="Gujja S."/>
            <person name="Heiman D."/>
            <person name="Howarth C."/>
            <person name="Larson L."/>
            <person name="Lui A."/>
            <person name="MacDonald P.J.P."/>
            <person name="Montmayeur A."/>
            <person name="Murphy C."/>
            <person name="Neiman D."/>
            <person name="Pearson M."/>
            <person name="Priest M."/>
            <person name="Roberts A."/>
            <person name="Saif S."/>
            <person name="Shea T."/>
            <person name="Shenoy N."/>
            <person name="Sisk P."/>
            <person name="Stolte C."/>
            <person name="Sykes S."/>
            <person name="Wortman J."/>
            <person name="Nusbaum C."/>
            <person name="Birren B."/>
        </authorList>
    </citation>
    <scope>NUCLEOTIDE SEQUENCE [LARGE SCALE GENOMIC DNA]</scope>
    <source>
        <strain evidence="5 6">1_3_50AFAA</strain>
    </source>
</reference>
<dbReference type="EMBL" id="ADLO01000018">
    <property type="protein sequence ID" value="KGF57062.1"/>
    <property type="molecule type" value="Genomic_DNA"/>
</dbReference>
<dbReference type="GO" id="GO:0046872">
    <property type="term" value="F:metal ion binding"/>
    <property type="evidence" value="ECO:0007669"/>
    <property type="project" value="UniProtKB-KW"/>
</dbReference>
<evidence type="ECO:0000313" key="5">
    <source>
        <dbReference type="EMBL" id="KGF57062.1"/>
    </source>
</evidence>
<dbReference type="eggNOG" id="COG3246">
    <property type="taxonomic scope" value="Bacteria"/>
</dbReference>
<keyword evidence="3" id="KW-0479">Metal-binding</keyword>
<evidence type="ECO:0008006" key="7">
    <source>
        <dbReference type="Google" id="ProtNLM"/>
    </source>
</evidence>